<dbReference type="Proteomes" id="UP001607303">
    <property type="component" value="Unassembled WGS sequence"/>
</dbReference>
<dbReference type="AlphaFoldDB" id="A0ABD2ATX7"/>
<dbReference type="EMBL" id="JAYRBN010000113">
    <property type="protein sequence ID" value="KAL2723802.1"/>
    <property type="molecule type" value="Genomic_DNA"/>
</dbReference>
<sequence length="69" mass="7946">RYGEVGMLSPPGRAIELYIRRTDNPPFRSIFNFDPHAFSANSNKEVITIWRSGDAFPTREECKVIDMLD</sequence>
<protein>
    <submittedName>
        <fullName evidence="1">Uncharacterized protein</fullName>
    </submittedName>
</protein>
<gene>
    <name evidence="1" type="ORF">V1477_019034</name>
</gene>
<reference evidence="1 2" key="1">
    <citation type="journal article" date="2024" name="Ann. Entomol. Soc. Am.">
        <title>Genomic analyses of the southern and eastern yellowjacket wasps (Hymenoptera: Vespidae) reveal evolutionary signatures of social life.</title>
        <authorList>
            <person name="Catto M.A."/>
            <person name="Caine P.B."/>
            <person name="Orr S.E."/>
            <person name="Hunt B.G."/>
            <person name="Goodisman M.A.D."/>
        </authorList>
    </citation>
    <scope>NUCLEOTIDE SEQUENCE [LARGE SCALE GENOMIC DNA]</scope>
    <source>
        <strain evidence="1">232</strain>
        <tissue evidence="1">Head and thorax</tissue>
    </source>
</reference>
<evidence type="ECO:0000313" key="1">
    <source>
        <dbReference type="EMBL" id="KAL2723802.1"/>
    </source>
</evidence>
<keyword evidence="2" id="KW-1185">Reference proteome</keyword>
<organism evidence="1 2">
    <name type="scientific">Vespula maculifrons</name>
    <name type="common">Eastern yellow jacket</name>
    <name type="synonym">Wasp</name>
    <dbReference type="NCBI Taxonomy" id="7453"/>
    <lineage>
        <taxon>Eukaryota</taxon>
        <taxon>Metazoa</taxon>
        <taxon>Ecdysozoa</taxon>
        <taxon>Arthropoda</taxon>
        <taxon>Hexapoda</taxon>
        <taxon>Insecta</taxon>
        <taxon>Pterygota</taxon>
        <taxon>Neoptera</taxon>
        <taxon>Endopterygota</taxon>
        <taxon>Hymenoptera</taxon>
        <taxon>Apocrita</taxon>
        <taxon>Aculeata</taxon>
        <taxon>Vespoidea</taxon>
        <taxon>Vespidae</taxon>
        <taxon>Vespinae</taxon>
        <taxon>Vespula</taxon>
    </lineage>
</organism>
<proteinExistence type="predicted"/>
<evidence type="ECO:0000313" key="2">
    <source>
        <dbReference type="Proteomes" id="UP001607303"/>
    </source>
</evidence>
<accession>A0ABD2ATX7</accession>
<comment type="caution">
    <text evidence="1">The sequence shown here is derived from an EMBL/GenBank/DDBJ whole genome shotgun (WGS) entry which is preliminary data.</text>
</comment>
<name>A0ABD2ATX7_VESMC</name>
<feature type="non-terminal residue" evidence="1">
    <location>
        <position position="1"/>
    </location>
</feature>